<organism evidence="1 2">
    <name type="scientific">Curtobacterium citreum</name>
    <dbReference type="NCBI Taxonomy" id="2036"/>
    <lineage>
        <taxon>Bacteria</taxon>
        <taxon>Bacillati</taxon>
        <taxon>Actinomycetota</taxon>
        <taxon>Actinomycetes</taxon>
        <taxon>Micrococcales</taxon>
        <taxon>Microbacteriaceae</taxon>
        <taxon>Curtobacterium</taxon>
    </lineage>
</organism>
<dbReference type="PANTHER" id="PTHR35145">
    <property type="entry name" value="CYTOPLASMIC PROTEIN-RELATED"/>
    <property type="match status" value="1"/>
</dbReference>
<protein>
    <submittedName>
        <fullName evidence="1">MmcQ/YjbR family DNA-binding protein</fullName>
    </submittedName>
</protein>
<reference evidence="1 2" key="1">
    <citation type="submission" date="2024-03" db="EMBL/GenBank/DDBJ databases">
        <title>Whole genomes of four grape xylem sap localized bacterial endophytes.</title>
        <authorList>
            <person name="Kumar G."/>
            <person name="Savka M.A."/>
        </authorList>
    </citation>
    <scope>NUCLEOTIDE SEQUENCE [LARGE SCALE GENOMIC DNA]</scope>
    <source>
        <strain evidence="1 2">RIT_GXS8</strain>
    </source>
</reference>
<sequence length="129" mass="13868">MDGAQLHETASRTAMGLPAVFETEPFGEGAVVYKVVDKMFVMTSELRGVPIVNLKCAPPHGAALVRDHTEITPGWHMNKRHWITLAPGDGIDETLVEDLVANAYDLVVAGLPRAKRPLDPTRGGDRAGG</sequence>
<dbReference type="SUPFAM" id="SSF142906">
    <property type="entry name" value="YjbR-like"/>
    <property type="match status" value="1"/>
</dbReference>
<gene>
    <name evidence="1" type="ORF">WMN62_11855</name>
</gene>
<keyword evidence="2" id="KW-1185">Reference proteome</keyword>
<dbReference type="InterPro" id="IPR007351">
    <property type="entry name" value="YjbR"/>
</dbReference>
<name>A0ABU8YCA9_9MICO</name>
<proteinExistence type="predicted"/>
<dbReference type="Proteomes" id="UP001370299">
    <property type="component" value="Unassembled WGS sequence"/>
</dbReference>
<dbReference type="EMBL" id="JBBLYY010000061">
    <property type="protein sequence ID" value="MEK0172164.1"/>
    <property type="molecule type" value="Genomic_DNA"/>
</dbReference>
<dbReference type="PANTHER" id="PTHR35145:SF1">
    <property type="entry name" value="CYTOPLASMIC PROTEIN"/>
    <property type="match status" value="1"/>
</dbReference>
<dbReference type="Pfam" id="PF04237">
    <property type="entry name" value="YjbR"/>
    <property type="match status" value="1"/>
</dbReference>
<evidence type="ECO:0000313" key="1">
    <source>
        <dbReference type="EMBL" id="MEK0172164.1"/>
    </source>
</evidence>
<dbReference type="RefSeq" id="WP_123313946.1">
    <property type="nucleotide sequence ID" value="NZ_JBBKAP010000072.1"/>
</dbReference>
<comment type="caution">
    <text evidence="1">The sequence shown here is derived from an EMBL/GenBank/DDBJ whole genome shotgun (WGS) entry which is preliminary data.</text>
</comment>
<keyword evidence="1" id="KW-0238">DNA-binding</keyword>
<dbReference type="Gene3D" id="3.90.1150.30">
    <property type="match status" value="1"/>
</dbReference>
<dbReference type="InterPro" id="IPR058532">
    <property type="entry name" value="YjbR/MT2646/Rv2570-like"/>
</dbReference>
<accession>A0ABU8YCA9</accession>
<dbReference type="InterPro" id="IPR038056">
    <property type="entry name" value="YjbR-like_sf"/>
</dbReference>
<dbReference type="GO" id="GO:0003677">
    <property type="term" value="F:DNA binding"/>
    <property type="evidence" value="ECO:0007669"/>
    <property type="project" value="UniProtKB-KW"/>
</dbReference>
<evidence type="ECO:0000313" key="2">
    <source>
        <dbReference type="Proteomes" id="UP001370299"/>
    </source>
</evidence>